<evidence type="ECO:0000256" key="1">
    <source>
        <dbReference type="ARBA" id="ARBA00022741"/>
    </source>
</evidence>
<organism evidence="4">
    <name type="scientific">Corethron hystrix</name>
    <dbReference type="NCBI Taxonomy" id="216773"/>
    <lineage>
        <taxon>Eukaryota</taxon>
        <taxon>Sar</taxon>
        <taxon>Stramenopiles</taxon>
        <taxon>Ochrophyta</taxon>
        <taxon>Bacillariophyta</taxon>
        <taxon>Coscinodiscophyceae</taxon>
        <taxon>Corethrophycidae</taxon>
        <taxon>Corethrales</taxon>
        <taxon>Corethraceae</taxon>
        <taxon>Corethron</taxon>
    </lineage>
</organism>
<proteinExistence type="predicted"/>
<keyword evidence="3" id="KW-0143">Chaperone</keyword>
<gene>
    <name evidence="4" type="ORF">CHYS00102_LOCUS4404</name>
</gene>
<sequence length="196" mass="22750">MDGALLQESRAKLNALALKDLERQKLEHAKNELESYIYFVRNKLIDDEEQIKPVTTEEQMEELRSMSSAAEDWLYDDGYTAGREAFEEKLSQLTAPMSDLLYRVQEVTDRPAAVAVAKEKLEKVRNLMKKWESTKPQVTELERMEVLVEVEKVEVTIVDKVSRQEEADPKGPPVFMSSEVKKWWKDLEIMVTKLNK</sequence>
<dbReference type="GO" id="GO:0140662">
    <property type="term" value="F:ATP-dependent protein folding chaperone"/>
    <property type="evidence" value="ECO:0007669"/>
    <property type="project" value="InterPro"/>
</dbReference>
<dbReference type="InterPro" id="IPR029048">
    <property type="entry name" value="HSP70_C_sf"/>
</dbReference>
<dbReference type="AlphaFoldDB" id="A0A7S1B760"/>
<dbReference type="InterPro" id="IPR013126">
    <property type="entry name" value="Hsp_70_fam"/>
</dbReference>
<dbReference type="FunFam" id="1.20.1270.10:FF:000002">
    <property type="entry name" value="Heat shock 70 kDa protein 4"/>
    <property type="match status" value="1"/>
</dbReference>
<dbReference type="PANTHER" id="PTHR45639:SF3">
    <property type="entry name" value="HYPOXIA UP-REGULATED PROTEIN 1"/>
    <property type="match status" value="1"/>
</dbReference>
<name>A0A7S1B760_9STRA</name>
<protein>
    <submittedName>
        <fullName evidence="4">Uncharacterized protein</fullName>
    </submittedName>
</protein>
<accession>A0A7S1B760</accession>
<evidence type="ECO:0000313" key="4">
    <source>
        <dbReference type="EMBL" id="CAD8877220.1"/>
    </source>
</evidence>
<keyword evidence="1" id="KW-0547">Nucleotide-binding</keyword>
<dbReference type="GO" id="GO:0034663">
    <property type="term" value="C:endoplasmic reticulum chaperone complex"/>
    <property type="evidence" value="ECO:0007669"/>
    <property type="project" value="TreeGrafter"/>
</dbReference>
<dbReference type="SUPFAM" id="SSF100934">
    <property type="entry name" value="Heat shock protein 70kD (HSP70), C-terminal subdomain"/>
    <property type="match status" value="1"/>
</dbReference>
<dbReference type="GO" id="GO:0005524">
    <property type="term" value="F:ATP binding"/>
    <property type="evidence" value="ECO:0007669"/>
    <property type="project" value="UniProtKB-KW"/>
</dbReference>
<dbReference type="EMBL" id="HBFR01006144">
    <property type="protein sequence ID" value="CAD8877220.1"/>
    <property type="molecule type" value="Transcribed_RNA"/>
</dbReference>
<keyword evidence="2" id="KW-0067">ATP-binding</keyword>
<evidence type="ECO:0000256" key="3">
    <source>
        <dbReference type="ARBA" id="ARBA00023186"/>
    </source>
</evidence>
<evidence type="ECO:0000256" key="2">
    <source>
        <dbReference type="ARBA" id="ARBA00022840"/>
    </source>
</evidence>
<reference evidence="4" key="1">
    <citation type="submission" date="2021-01" db="EMBL/GenBank/DDBJ databases">
        <authorList>
            <person name="Corre E."/>
            <person name="Pelletier E."/>
            <person name="Niang G."/>
            <person name="Scheremetjew M."/>
            <person name="Finn R."/>
            <person name="Kale V."/>
            <person name="Holt S."/>
            <person name="Cochrane G."/>
            <person name="Meng A."/>
            <person name="Brown T."/>
            <person name="Cohen L."/>
        </authorList>
    </citation>
    <scope>NUCLEOTIDE SEQUENCE</scope>
    <source>
        <strain evidence="4">308</strain>
    </source>
</reference>
<dbReference type="PANTHER" id="PTHR45639">
    <property type="entry name" value="HSC70CB, ISOFORM G-RELATED"/>
    <property type="match status" value="1"/>
</dbReference>
<dbReference type="GO" id="GO:0030968">
    <property type="term" value="P:endoplasmic reticulum unfolded protein response"/>
    <property type="evidence" value="ECO:0007669"/>
    <property type="project" value="TreeGrafter"/>
</dbReference>
<dbReference type="Gene3D" id="1.20.1270.10">
    <property type="match status" value="1"/>
</dbReference>